<feature type="transmembrane region" description="Helical" evidence="2">
    <location>
        <begin position="33"/>
        <end position="51"/>
    </location>
</feature>
<comment type="caution">
    <text evidence="3">The sequence shown here is derived from an EMBL/GenBank/DDBJ whole genome shotgun (WGS) entry which is preliminary data.</text>
</comment>
<dbReference type="Gene3D" id="1.20.1270.90">
    <property type="entry name" value="AF1782-like"/>
    <property type="match status" value="1"/>
</dbReference>
<keyword evidence="2" id="KW-0812">Transmembrane</keyword>
<keyword evidence="2" id="KW-1133">Transmembrane helix</keyword>
<dbReference type="EMBL" id="JABBCP010000007">
    <property type="protein sequence ID" value="NMF56414.1"/>
    <property type="molecule type" value="Genomic_DNA"/>
</dbReference>
<evidence type="ECO:0000256" key="1">
    <source>
        <dbReference type="SAM" id="MobiDB-lite"/>
    </source>
</evidence>
<proteinExistence type="predicted"/>
<evidence type="ECO:0000313" key="3">
    <source>
        <dbReference type="EMBL" id="NMF56414.1"/>
    </source>
</evidence>
<protein>
    <submittedName>
        <fullName evidence="3">Uncharacterized protein</fullName>
    </submittedName>
</protein>
<gene>
    <name evidence="3" type="ORF">HF320_08780</name>
</gene>
<dbReference type="AlphaFoldDB" id="A0A7X9UDB2"/>
<sequence length="261" mass="27832">MDEEKNPQSTSPVAEEAQPAKKAKKPLSKKKKIIIGVIVVLIVIGAAGGNGNGAGNAWESSDSQQSASTTVEKKEKKKTPAKVKVDKSGLESYIDSYGSVAADGYTEDSYQAYSSALENAKSVDADEDATQSQVDSAKGDLYTAYNGLVEAFNPANYSWPAYRDVARNPDSYSGQKLAFKGKVLQVVEGDSETDLRIATDGGYDDVIFVGFDPSIMGGTRVLEDDTVTVYGTCVGQYSYQSTLGAKISLPGLYADQIEINQ</sequence>
<dbReference type="Proteomes" id="UP000546970">
    <property type="component" value="Unassembled WGS sequence"/>
</dbReference>
<keyword evidence="4" id="KW-1185">Reference proteome</keyword>
<evidence type="ECO:0000256" key="2">
    <source>
        <dbReference type="SAM" id="Phobius"/>
    </source>
</evidence>
<dbReference type="RefSeq" id="WP_169277943.1">
    <property type="nucleotide sequence ID" value="NZ_JABBCP010000007.1"/>
</dbReference>
<reference evidence="3 4" key="1">
    <citation type="submission" date="2020-04" db="EMBL/GenBank/DDBJ databases">
        <title>Collinsella sp. KGMB02528 nov., an anaerobic actinobacterium isolated from human feces.</title>
        <authorList>
            <person name="Han K.-I."/>
            <person name="Eom M.K."/>
            <person name="Kim J.-S."/>
            <person name="Lee K.C."/>
            <person name="Suh M.K."/>
            <person name="Park S.-H."/>
            <person name="Lee J.H."/>
            <person name="Kang S.W."/>
            <person name="Park J.-E."/>
            <person name="Oh B.S."/>
            <person name="Yu S.Y."/>
            <person name="Choi S.-H."/>
            <person name="Lee D.H."/>
            <person name="Yoon H."/>
            <person name="Kim B.-Y."/>
            <person name="Lee J.H."/>
            <person name="Lee J.-S."/>
        </authorList>
    </citation>
    <scope>NUCLEOTIDE SEQUENCE [LARGE SCALE GENOMIC DNA]</scope>
    <source>
        <strain evidence="3 4">KGMB02528</strain>
    </source>
</reference>
<organism evidence="3 4">
    <name type="scientific">Collinsella acetigenes</name>
    <dbReference type="NCBI Taxonomy" id="2713419"/>
    <lineage>
        <taxon>Bacteria</taxon>
        <taxon>Bacillati</taxon>
        <taxon>Actinomycetota</taxon>
        <taxon>Coriobacteriia</taxon>
        <taxon>Coriobacteriales</taxon>
        <taxon>Coriobacteriaceae</taxon>
        <taxon>Collinsella</taxon>
    </lineage>
</organism>
<name>A0A7X9UDB2_9ACTN</name>
<evidence type="ECO:0000313" key="4">
    <source>
        <dbReference type="Proteomes" id="UP000546970"/>
    </source>
</evidence>
<feature type="region of interest" description="Disordered" evidence="1">
    <location>
        <begin position="1"/>
        <end position="29"/>
    </location>
</feature>
<accession>A0A7X9UDB2</accession>
<feature type="region of interest" description="Disordered" evidence="1">
    <location>
        <begin position="55"/>
        <end position="80"/>
    </location>
</feature>
<keyword evidence="2" id="KW-0472">Membrane</keyword>